<organism evidence="1 2">
    <name type="scientific">Armillaria ostoyae</name>
    <name type="common">Armillaria root rot fungus</name>
    <dbReference type="NCBI Taxonomy" id="47428"/>
    <lineage>
        <taxon>Eukaryota</taxon>
        <taxon>Fungi</taxon>
        <taxon>Dikarya</taxon>
        <taxon>Basidiomycota</taxon>
        <taxon>Agaricomycotina</taxon>
        <taxon>Agaricomycetes</taxon>
        <taxon>Agaricomycetidae</taxon>
        <taxon>Agaricales</taxon>
        <taxon>Marasmiineae</taxon>
        <taxon>Physalacriaceae</taxon>
        <taxon>Armillaria</taxon>
    </lineage>
</organism>
<dbReference type="Proteomes" id="UP000219338">
    <property type="component" value="Unassembled WGS sequence"/>
</dbReference>
<evidence type="ECO:0000313" key="1">
    <source>
        <dbReference type="EMBL" id="SJK98887.1"/>
    </source>
</evidence>
<evidence type="ECO:0000313" key="2">
    <source>
        <dbReference type="Proteomes" id="UP000219338"/>
    </source>
</evidence>
<keyword evidence="2" id="KW-1185">Reference proteome</keyword>
<dbReference type="AlphaFoldDB" id="A0A284QR02"/>
<name>A0A284QR02_ARMOS</name>
<reference evidence="2" key="1">
    <citation type="journal article" date="2017" name="Nat. Ecol. Evol.">
        <title>Genome expansion and lineage-specific genetic innovations in the forest pathogenic fungi Armillaria.</title>
        <authorList>
            <person name="Sipos G."/>
            <person name="Prasanna A.N."/>
            <person name="Walter M.C."/>
            <person name="O'Connor E."/>
            <person name="Balint B."/>
            <person name="Krizsan K."/>
            <person name="Kiss B."/>
            <person name="Hess J."/>
            <person name="Varga T."/>
            <person name="Slot J."/>
            <person name="Riley R."/>
            <person name="Boka B."/>
            <person name="Rigling D."/>
            <person name="Barry K."/>
            <person name="Lee J."/>
            <person name="Mihaltcheva S."/>
            <person name="LaButti K."/>
            <person name="Lipzen A."/>
            <person name="Waldron R."/>
            <person name="Moloney N.M."/>
            <person name="Sperisen C."/>
            <person name="Kredics L."/>
            <person name="Vagvoelgyi C."/>
            <person name="Patrignani A."/>
            <person name="Fitzpatrick D."/>
            <person name="Nagy I."/>
            <person name="Doyle S."/>
            <person name="Anderson J.B."/>
            <person name="Grigoriev I.V."/>
            <person name="Gueldener U."/>
            <person name="Muensterkoetter M."/>
            <person name="Nagy L.G."/>
        </authorList>
    </citation>
    <scope>NUCLEOTIDE SEQUENCE [LARGE SCALE GENOMIC DNA]</scope>
    <source>
        <strain evidence="2">C18/9</strain>
    </source>
</reference>
<protein>
    <submittedName>
        <fullName evidence="1">Uncharacterized protein</fullName>
    </submittedName>
</protein>
<sequence>MMYFGQFPYPEDQEYDDFEGLHLLSLYLESDQFTIPPTPHQWPTKLRRSSPQNENVMIACQYIESQVYEAPGVQCRGFAASSPPAYSL</sequence>
<accession>A0A284QR02</accession>
<dbReference type="EMBL" id="FUEG01000001">
    <property type="protein sequence ID" value="SJK98887.1"/>
    <property type="molecule type" value="Genomic_DNA"/>
</dbReference>
<proteinExistence type="predicted"/>
<gene>
    <name evidence="1" type="ORF">ARMOST_02162</name>
</gene>